<comment type="caution">
    <text evidence="1">The sequence shown here is derived from an EMBL/GenBank/DDBJ whole genome shotgun (WGS) entry which is preliminary data.</text>
</comment>
<dbReference type="Proteomes" id="UP000429523">
    <property type="component" value="Unassembled WGS sequence"/>
</dbReference>
<name>A0A6A3DG34_9STRA</name>
<evidence type="ECO:0000313" key="2">
    <source>
        <dbReference type="Proteomes" id="UP000429523"/>
    </source>
</evidence>
<dbReference type="EMBL" id="QXGF01005489">
    <property type="protein sequence ID" value="KAE8918627.1"/>
    <property type="molecule type" value="Genomic_DNA"/>
</dbReference>
<evidence type="ECO:0000313" key="1">
    <source>
        <dbReference type="EMBL" id="KAE8918627.1"/>
    </source>
</evidence>
<reference evidence="1 2" key="1">
    <citation type="submission" date="2018-08" db="EMBL/GenBank/DDBJ databases">
        <title>Genomic investigation of the strawberry pathogen Phytophthora fragariae indicates pathogenicity is determined by transcriptional variation in three key races.</title>
        <authorList>
            <person name="Adams T.M."/>
            <person name="Armitage A.D."/>
            <person name="Sobczyk M.K."/>
            <person name="Bates H.J."/>
            <person name="Dunwell J.M."/>
            <person name="Nellist C.F."/>
            <person name="Harrison R.J."/>
        </authorList>
    </citation>
    <scope>NUCLEOTIDE SEQUENCE [LARGE SCALE GENOMIC DNA]</scope>
    <source>
        <strain evidence="1 2">NOV-9</strain>
    </source>
</reference>
<gene>
    <name evidence="1" type="ORF">PF009_g31060</name>
</gene>
<sequence length="95" mass="9949">MSGVARAFFVVERVTAFSVASSWAALVKSCTSSSSPPRVEPRGAVGWPTAMRSGTRGWRALLATNGVRPVDACSALLSANSARGRKELQLANEVA</sequence>
<accession>A0A6A3DG34</accession>
<dbReference type="AlphaFoldDB" id="A0A6A3DG34"/>
<proteinExistence type="predicted"/>
<organism evidence="1 2">
    <name type="scientific">Phytophthora fragariae</name>
    <dbReference type="NCBI Taxonomy" id="53985"/>
    <lineage>
        <taxon>Eukaryota</taxon>
        <taxon>Sar</taxon>
        <taxon>Stramenopiles</taxon>
        <taxon>Oomycota</taxon>
        <taxon>Peronosporomycetes</taxon>
        <taxon>Peronosporales</taxon>
        <taxon>Peronosporaceae</taxon>
        <taxon>Phytophthora</taxon>
    </lineage>
</organism>
<protein>
    <submittedName>
        <fullName evidence="1">Uncharacterized protein</fullName>
    </submittedName>
</protein>